<dbReference type="SUPFAM" id="SSF50965">
    <property type="entry name" value="Galactose oxidase, central domain"/>
    <property type="match status" value="1"/>
</dbReference>
<evidence type="ECO:0008006" key="8">
    <source>
        <dbReference type="Google" id="ProtNLM"/>
    </source>
</evidence>
<dbReference type="Pfam" id="PF24681">
    <property type="entry name" value="Kelch_KLHDC2_KLHL20_DRC7"/>
    <property type="match status" value="1"/>
</dbReference>
<dbReference type="PANTHER" id="PTHR47435:SF4">
    <property type="entry name" value="KELCH REPEAT PROTEIN (AFU_ORTHOLOGUE AFUA_5G12780)"/>
    <property type="match status" value="1"/>
</dbReference>
<keyword evidence="4" id="KW-0812">Transmembrane</keyword>
<accession>A0A6A5UYA5</accession>
<dbReference type="EMBL" id="ML976706">
    <property type="protein sequence ID" value="KAF1969795.1"/>
    <property type="molecule type" value="Genomic_DNA"/>
</dbReference>
<evidence type="ECO:0000256" key="4">
    <source>
        <dbReference type="SAM" id="Phobius"/>
    </source>
</evidence>
<dbReference type="Gene3D" id="2.120.10.80">
    <property type="entry name" value="Kelch-type beta propeller"/>
    <property type="match status" value="1"/>
</dbReference>
<name>A0A6A5UYA5_9PLEO</name>
<dbReference type="AlphaFoldDB" id="A0A6A5UYA5"/>
<feature type="chain" id="PRO_5025518145" description="Kelch repeat protein" evidence="5">
    <location>
        <begin position="21"/>
        <end position="521"/>
    </location>
</feature>
<evidence type="ECO:0000256" key="5">
    <source>
        <dbReference type="SAM" id="SignalP"/>
    </source>
</evidence>
<evidence type="ECO:0000313" key="6">
    <source>
        <dbReference type="EMBL" id="KAF1969795.1"/>
    </source>
</evidence>
<evidence type="ECO:0000313" key="7">
    <source>
        <dbReference type="Proteomes" id="UP000800036"/>
    </source>
</evidence>
<organism evidence="6 7">
    <name type="scientific">Bimuria novae-zelandiae CBS 107.79</name>
    <dbReference type="NCBI Taxonomy" id="1447943"/>
    <lineage>
        <taxon>Eukaryota</taxon>
        <taxon>Fungi</taxon>
        <taxon>Dikarya</taxon>
        <taxon>Ascomycota</taxon>
        <taxon>Pezizomycotina</taxon>
        <taxon>Dothideomycetes</taxon>
        <taxon>Pleosporomycetidae</taxon>
        <taxon>Pleosporales</taxon>
        <taxon>Massarineae</taxon>
        <taxon>Didymosphaeriaceae</taxon>
        <taxon>Bimuria</taxon>
    </lineage>
</organism>
<keyword evidence="7" id="KW-1185">Reference proteome</keyword>
<evidence type="ECO:0000256" key="3">
    <source>
        <dbReference type="SAM" id="MobiDB-lite"/>
    </source>
</evidence>
<dbReference type="Proteomes" id="UP000800036">
    <property type="component" value="Unassembled WGS sequence"/>
</dbReference>
<protein>
    <recommendedName>
        <fullName evidence="8">Kelch repeat protein</fullName>
    </recommendedName>
</protein>
<keyword evidence="4" id="KW-1133">Transmembrane helix</keyword>
<keyword evidence="2" id="KW-0408">Iron</keyword>
<evidence type="ECO:0000256" key="2">
    <source>
        <dbReference type="ARBA" id="ARBA00023004"/>
    </source>
</evidence>
<feature type="region of interest" description="Disordered" evidence="3">
    <location>
        <begin position="463"/>
        <end position="486"/>
    </location>
</feature>
<feature type="non-terminal residue" evidence="6">
    <location>
        <position position="521"/>
    </location>
</feature>
<keyword evidence="4" id="KW-0472">Membrane</keyword>
<evidence type="ECO:0000256" key="1">
    <source>
        <dbReference type="ARBA" id="ARBA00022737"/>
    </source>
</evidence>
<dbReference type="GO" id="GO:0019760">
    <property type="term" value="P:glucosinolate metabolic process"/>
    <property type="evidence" value="ECO:0007669"/>
    <property type="project" value="UniProtKB-ARBA"/>
</dbReference>
<gene>
    <name evidence="6" type="ORF">BU23DRAFT_403088</name>
</gene>
<keyword evidence="1" id="KW-0677">Repeat</keyword>
<feature type="transmembrane region" description="Helical" evidence="4">
    <location>
        <begin position="490"/>
        <end position="512"/>
    </location>
</feature>
<dbReference type="InterPro" id="IPR011043">
    <property type="entry name" value="Gal_Oxase/kelch_b-propeller"/>
</dbReference>
<dbReference type="PANTHER" id="PTHR47435">
    <property type="entry name" value="KELCH REPEAT PROTEIN (AFU_ORTHOLOGUE AFUA_5G12780)"/>
    <property type="match status" value="1"/>
</dbReference>
<dbReference type="InterPro" id="IPR015915">
    <property type="entry name" value="Kelch-typ_b-propeller"/>
</dbReference>
<reference evidence="6" key="1">
    <citation type="journal article" date="2020" name="Stud. Mycol.">
        <title>101 Dothideomycetes genomes: a test case for predicting lifestyles and emergence of pathogens.</title>
        <authorList>
            <person name="Haridas S."/>
            <person name="Albert R."/>
            <person name="Binder M."/>
            <person name="Bloem J."/>
            <person name="Labutti K."/>
            <person name="Salamov A."/>
            <person name="Andreopoulos B."/>
            <person name="Baker S."/>
            <person name="Barry K."/>
            <person name="Bills G."/>
            <person name="Bluhm B."/>
            <person name="Cannon C."/>
            <person name="Castanera R."/>
            <person name="Culley D."/>
            <person name="Daum C."/>
            <person name="Ezra D."/>
            <person name="Gonzalez J."/>
            <person name="Henrissat B."/>
            <person name="Kuo A."/>
            <person name="Liang C."/>
            <person name="Lipzen A."/>
            <person name="Lutzoni F."/>
            <person name="Magnuson J."/>
            <person name="Mondo S."/>
            <person name="Nolan M."/>
            <person name="Ohm R."/>
            <person name="Pangilinan J."/>
            <person name="Park H.-J."/>
            <person name="Ramirez L."/>
            <person name="Alfaro M."/>
            <person name="Sun H."/>
            <person name="Tritt A."/>
            <person name="Yoshinaga Y."/>
            <person name="Zwiers L.-H."/>
            <person name="Turgeon B."/>
            <person name="Goodwin S."/>
            <person name="Spatafora J."/>
            <person name="Crous P."/>
            <person name="Grigoriev I."/>
        </authorList>
    </citation>
    <scope>NUCLEOTIDE SEQUENCE</scope>
    <source>
        <strain evidence="6">CBS 107.79</strain>
    </source>
</reference>
<feature type="non-terminal residue" evidence="6">
    <location>
        <position position="1"/>
    </location>
</feature>
<proteinExistence type="predicted"/>
<feature type="signal peptide" evidence="5">
    <location>
        <begin position="1"/>
        <end position="20"/>
    </location>
</feature>
<dbReference type="OrthoDB" id="10251809at2759"/>
<sequence length="521" mass="57332">PRYQAMYSMLFAALLALASAQQNIKDPIADFCRRHKQQTCMIDSKLYIDGGMVYYGGDKNNASRPLTETDTWLLWQETLDVRNEFAFPIQHANLSKDATVPSVSGGVLWPDEANKLFYLFGGEYPDADELRTPDTQGFTLWLYDTVYNTWNRSTSDASQARIKWPAFGSGTVTDDGVAYWYGGYLTEKSDSSFRGSDFMLNNLISYDMNTRRWSNNTWDQTRRAEGSLHYIPASEGGMLLYFGGVETNRTSGQVVYVSASLHDQIHLFDLANSRWYTQTASGDVPKARRAFCAGVVWAEDQSSYNIYLFGGIGPDGAGLGDVYVLSVPSFQWTLIWPLPQWATFPGGRGWSSCDVFRGNQMMIIGGDFTNSSIPDCDVPKIGGQHALVLGQENVELDTWWHAPLDNITGYRVPDQIVGKIGGNVDGHATATAPVSGWDREAKNMGIYLKTSFVAKERSATRAIPIGSSSTTSTSRPEPGAASKGSNAGAIAGGTIGGIIGLFAIIAFVFLCLHRRKRKQNA</sequence>
<keyword evidence="5" id="KW-0732">Signal</keyword>